<protein>
    <submittedName>
        <fullName evidence="2">Uncharacterized protein</fullName>
    </submittedName>
</protein>
<gene>
    <name evidence="2" type="ORF">NDU88_001675</name>
</gene>
<comment type="caution">
    <text evidence="2">The sequence shown here is derived from an EMBL/GenBank/DDBJ whole genome shotgun (WGS) entry which is preliminary data.</text>
</comment>
<evidence type="ECO:0000313" key="3">
    <source>
        <dbReference type="Proteomes" id="UP001066276"/>
    </source>
</evidence>
<keyword evidence="3" id="KW-1185">Reference proteome</keyword>
<dbReference type="EMBL" id="JANPWB010000005">
    <property type="protein sequence ID" value="KAJ1184878.1"/>
    <property type="molecule type" value="Genomic_DNA"/>
</dbReference>
<dbReference type="AlphaFoldDB" id="A0AAV7U7I8"/>
<evidence type="ECO:0000256" key="1">
    <source>
        <dbReference type="SAM" id="MobiDB-lite"/>
    </source>
</evidence>
<organism evidence="2 3">
    <name type="scientific">Pleurodeles waltl</name>
    <name type="common">Iberian ribbed newt</name>
    <dbReference type="NCBI Taxonomy" id="8319"/>
    <lineage>
        <taxon>Eukaryota</taxon>
        <taxon>Metazoa</taxon>
        <taxon>Chordata</taxon>
        <taxon>Craniata</taxon>
        <taxon>Vertebrata</taxon>
        <taxon>Euteleostomi</taxon>
        <taxon>Amphibia</taxon>
        <taxon>Batrachia</taxon>
        <taxon>Caudata</taxon>
        <taxon>Salamandroidea</taxon>
        <taxon>Salamandridae</taxon>
        <taxon>Pleurodelinae</taxon>
        <taxon>Pleurodeles</taxon>
    </lineage>
</organism>
<sequence length="108" mass="11676">MWVQGSSDSLVCGSVENSATATVPGGHNKAWARPDPDPPTKPERSTGDDGGHTGGAPIKTFLNPRLWEARESIERTKFMVLTAQEQTESRARICGVDILRCPKNKSNA</sequence>
<feature type="compositionally biased region" description="Basic and acidic residues" evidence="1">
    <location>
        <begin position="32"/>
        <end position="51"/>
    </location>
</feature>
<evidence type="ECO:0000313" key="2">
    <source>
        <dbReference type="EMBL" id="KAJ1184878.1"/>
    </source>
</evidence>
<feature type="region of interest" description="Disordered" evidence="1">
    <location>
        <begin position="15"/>
        <end position="63"/>
    </location>
</feature>
<accession>A0AAV7U7I8</accession>
<reference evidence="2" key="1">
    <citation type="journal article" date="2022" name="bioRxiv">
        <title>Sequencing and chromosome-scale assembly of the giantPleurodeles waltlgenome.</title>
        <authorList>
            <person name="Brown T."/>
            <person name="Elewa A."/>
            <person name="Iarovenko S."/>
            <person name="Subramanian E."/>
            <person name="Araus A.J."/>
            <person name="Petzold A."/>
            <person name="Susuki M."/>
            <person name="Suzuki K.-i.T."/>
            <person name="Hayashi T."/>
            <person name="Toyoda A."/>
            <person name="Oliveira C."/>
            <person name="Osipova E."/>
            <person name="Leigh N.D."/>
            <person name="Simon A."/>
            <person name="Yun M.H."/>
        </authorList>
    </citation>
    <scope>NUCLEOTIDE SEQUENCE</scope>
    <source>
        <strain evidence="2">20211129_DDA</strain>
        <tissue evidence="2">Liver</tissue>
    </source>
</reference>
<dbReference type="Proteomes" id="UP001066276">
    <property type="component" value="Chromosome 3_1"/>
</dbReference>
<name>A0AAV7U7I8_PLEWA</name>
<proteinExistence type="predicted"/>